<dbReference type="FunFam" id="3.30.200.20:FF:000043">
    <property type="entry name" value="Wall-associated receptor kinase 2"/>
    <property type="match status" value="1"/>
</dbReference>
<keyword evidence="9" id="KW-1133">Transmembrane helix</keyword>
<dbReference type="PROSITE" id="PS00107">
    <property type="entry name" value="PROTEIN_KINASE_ATP"/>
    <property type="match status" value="1"/>
</dbReference>
<keyword evidence="10" id="KW-0472">Membrane</keyword>
<gene>
    <name evidence="14" type="ORF">ZEAMMB73_Zm00001d031351</name>
</gene>
<evidence type="ECO:0000256" key="5">
    <source>
        <dbReference type="ARBA" id="ARBA00022729"/>
    </source>
</evidence>
<evidence type="ECO:0000313" key="14">
    <source>
        <dbReference type="EMBL" id="ONM02764.1"/>
    </source>
</evidence>
<dbReference type="PROSITE" id="PS50011">
    <property type="entry name" value="PROTEIN_KINASE_DOM"/>
    <property type="match status" value="1"/>
</dbReference>
<dbReference type="STRING" id="4577.A0A1D6KIF0"/>
<dbReference type="OMA" id="NTPYSAC"/>
<evidence type="ECO:0000256" key="2">
    <source>
        <dbReference type="ARBA" id="ARBA00022527"/>
    </source>
</evidence>
<dbReference type="InterPro" id="IPR025287">
    <property type="entry name" value="WAK_GUB"/>
</dbReference>
<keyword evidence="3" id="KW-0808">Transferase</keyword>
<protein>
    <submittedName>
        <fullName evidence="14">Protein kinase superfamily protein</fullName>
    </submittedName>
</protein>
<dbReference type="PANTHER" id="PTHR27005:SF283">
    <property type="entry name" value="OS02G0633066 PROTEIN"/>
    <property type="match status" value="1"/>
</dbReference>
<evidence type="ECO:0000256" key="9">
    <source>
        <dbReference type="ARBA" id="ARBA00022989"/>
    </source>
</evidence>
<dbReference type="GO" id="GO:0007166">
    <property type="term" value="P:cell surface receptor signaling pathway"/>
    <property type="evidence" value="ECO:0007669"/>
    <property type="project" value="InterPro"/>
</dbReference>
<dbReference type="GO" id="GO:0030247">
    <property type="term" value="F:polysaccharide binding"/>
    <property type="evidence" value="ECO:0007669"/>
    <property type="project" value="InterPro"/>
</dbReference>
<comment type="subcellular location">
    <subcellularLocation>
        <location evidence="1">Membrane</location>
        <topology evidence="1">Single-pass type I membrane protein</topology>
    </subcellularLocation>
</comment>
<dbReference type="Pfam" id="PF13947">
    <property type="entry name" value="GUB_WAK_bind"/>
    <property type="match status" value="2"/>
</dbReference>
<dbReference type="SMART" id="SM00220">
    <property type="entry name" value="S_TKc"/>
    <property type="match status" value="1"/>
</dbReference>
<proteinExistence type="predicted"/>
<evidence type="ECO:0000256" key="1">
    <source>
        <dbReference type="ARBA" id="ARBA00004479"/>
    </source>
</evidence>
<sequence length="842" mass="92849">MCSTAVLLVRTGVVLVCLAALARAPSKVHAAAGTGDGLLAIPTNASLSHCPSWCGDVQISYPFGIGPGCFRQGFELTCDHTAPSPRLFFVSGNSSIQVTSVHIGISRVRVSAVGFNVTMSAGVDTYTQSWKAPPGVISYGSNYLFTVGCGVYVYVFGDNMTDIIGYCTSICTDNREIMERANTPYSACTGLGCCMIPIRGGQGITLKLGRLNSTIPHFGEALSRVKIIVSQYYEFVADDVYTSWVNTSNVDDMLFYIAIMDQPSCASAQSQENKNTYACSSESICDDDLPPVVSQGGYNCFCPGRQIEGVNPYIEDGCIAYYNPEAPSIRNCMRLCGNISVPFPFGIEEGCYANDNLRLNCTSNGTLILDRGYAQYHVTNLSLDDGLLMVTNMLNATSFNNMERVVITNYDGYYHNNFQPTYMAVVDGIVIGLVCGLGSISFALGAIVLTGKWKKGIQRRIRREYFKKNQGLLLEQLISNENATNKTKIFTLDELEEATNKFDATRVLGHGGHGTVYKGILCDQRVVAIKKSKIVEQIEIDQFINEVAILSQIIHRNVVKLFGCCLEDEVPLLVYEFISNGTLYDILHENIATKCLLSWDDRIRIATEASGALAYLHSAAAIPIFHRDVKSSNILLDDNFTVKVSDFGASRSLSLDETHVVTIVQGTFGYLDPEYYHTGSLTEKSDVYSFGVILVELLTRKKPIFINESGAKQNLSHYFIEGLQEGTLMEIIDSQVVEEADQEEINEISSLIEACLRSKGGHRPSMKEVDMRLQCLRTKRLRNKTHLLIEKGGEMEPLLCAEAQHPHERINPIYNEERLTIPMMSGCYSLEQELAAASSMIR</sequence>
<dbReference type="PANTHER" id="PTHR27005">
    <property type="entry name" value="WALL-ASSOCIATED RECEPTOR KINASE-LIKE 21"/>
    <property type="match status" value="1"/>
</dbReference>
<dbReference type="AlphaFoldDB" id="A0A1D6KIF0"/>
<dbReference type="InterPro" id="IPR001245">
    <property type="entry name" value="Ser-Thr/Tyr_kinase_cat_dom"/>
</dbReference>
<evidence type="ECO:0000256" key="10">
    <source>
        <dbReference type="ARBA" id="ARBA00023136"/>
    </source>
</evidence>
<dbReference type="PROSITE" id="PS00108">
    <property type="entry name" value="PROTEIN_KINASE_ST"/>
    <property type="match status" value="1"/>
</dbReference>
<evidence type="ECO:0000256" key="11">
    <source>
        <dbReference type="ARBA" id="ARBA00023157"/>
    </source>
</evidence>
<accession>A0A1D6KIF0</accession>
<dbReference type="Pfam" id="PF07714">
    <property type="entry name" value="PK_Tyr_Ser-Thr"/>
    <property type="match status" value="1"/>
</dbReference>
<dbReference type="InterPro" id="IPR017441">
    <property type="entry name" value="Protein_kinase_ATP_BS"/>
</dbReference>
<dbReference type="InParanoid" id="A0A1D6KIF0"/>
<dbReference type="InterPro" id="IPR000719">
    <property type="entry name" value="Prot_kinase_dom"/>
</dbReference>
<dbReference type="PaxDb" id="4577-GRMZM2G137861_P01"/>
<dbReference type="SMR" id="A0A1D6KIF0"/>
<dbReference type="FunFam" id="1.10.510.10:FF:000084">
    <property type="entry name" value="Wall-associated receptor kinase 2"/>
    <property type="match status" value="1"/>
</dbReference>
<evidence type="ECO:0000256" key="8">
    <source>
        <dbReference type="ARBA" id="ARBA00022840"/>
    </source>
</evidence>
<dbReference type="ExpressionAtlas" id="A0A1D6KIF0">
    <property type="expression patterns" value="baseline and differential"/>
</dbReference>
<dbReference type="SUPFAM" id="SSF56112">
    <property type="entry name" value="Protein kinase-like (PK-like)"/>
    <property type="match status" value="1"/>
</dbReference>
<dbReference type="Gene3D" id="3.30.200.20">
    <property type="entry name" value="Phosphorylase Kinase, domain 1"/>
    <property type="match status" value="1"/>
</dbReference>
<dbReference type="InterPro" id="IPR045274">
    <property type="entry name" value="WAK-like"/>
</dbReference>
<keyword evidence="5" id="KW-0732">Signal</keyword>
<dbReference type="GO" id="GO:0016020">
    <property type="term" value="C:membrane"/>
    <property type="evidence" value="ECO:0007669"/>
    <property type="project" value="UniProtKB-SubCell"/>
</dbReference>
<evidence type="ECO:0000256" key="3">
    <source>
        <dbReference type="ARBA" id="ARBA00022679"/>
    </source>
</evidence>
<dbReference type="EMBL" id="CM007647">
    <property type="protein sequence ID" value="ONM02764.1"/>
    <property type="molecule type" value="Genomic_DNA"/>
</dbReference>
<dbReference type="GO" id="GO:0005524">
    <property type="term" value="F:ATP binding"/>
    <property type="evidence" value="ECO:0007669"/>
    <property type="project" value="UniProtKB-UniRule"/>
</dbReference>
<feature type="binding site" evidence="13">
    <location>
        <position position="531"/>
    </location>
    <ligand>
        <name>ATP</name>
        <dbReference type="ChEBI" id="CHEBI:30616"/>
    </ligand>
</feature>
<evidence type="ECO:0000256" key="13">
    <source>
        <dbReference type="PROSITE-ProRule" id="PRU10141"/>
    </source>
</evidence>
<evidence type="ECO:0000256" key="4">
    <source>
        <dbReference type="ARBA" id="ARBA00022692"/>
    </source>
</evidence>
<dbReference type="eggNOG" id="ENOG502SJK0">
    <property type="taxonomic scope" value="Eukaryota"/>
</dbReference>
<evidence type="ECO:0000256" key="7">
    <source>
        <dbReference type="ARBA" id="ARBA00022777"/>
    </source>
</evidence>
<evidence type="ECO:0000256" key="12">
    <source>
        <dbReference type="ARBA" id="ARBA00023180"/>
    </source>
</evidence>
<dbReference type="InterPro" id="IPR011009">
    <property type="entry name" value="Kinase-like_dom_sf"/>
</dbReference>
<keyword evidence="6 13" id="KW-0547">Nucleotide-binding</keyword>
<keyword evidence="11" id="KW-1015">Disulfide bond</keyword>
<dbReference type="Gene3D" id="1.10.510.10">
    <property type="entry name" value="Transferase(Phosphotransferase) domain 1"/>
    <property type="match status" value="1"/>
</dbReference>
<reference evidence="14" key="1">
    <citation type="submission" date="2015-12" db="EMBL/GenBank/DDBJ databases">
        <title>Update maize B73 reference genome by single molecule sequencing technologies.</title>
        <authorList>
            <consortium name="Maize Genome Sequencing Project"/>
            <person name="Ware D."/>
        </authorList>
    </citation>
    <scope>NUCLEOTIDE SEQUENCE [LARGE SCALE GENOMIC DNA]</scope>
    <source>
        <tissue evidence="14">Seedling</tissue>
    </source>
</reference>
<keyword evidence="8 13" id="KW-0067">ATP-binding</keyword>
<dbReference type="InterPro" id="IPR008271">
    <property type="entry name" value="Ser/Thr_kinase_AS"/>
</dbReference>
<name>A0A1D6KIF0_MAIZE</name>
<dbReference type="GO" id="GO:0004674">
    <property type="term" value="F:protein serine/threonine kinase activity"/>
    <property type="evidence" value="ECO:0007669"/>
    <property type="project" value="UniProtKB-KW"/>
</dbReference>
<keyword evidence="12" id="KW-0325">Glycoprotein</keyword>
<evidence type="ECO:0000256" key="6">
    <source>
        <dbReference type="ARBA" id="ARBA00022741"/>
    </source>
</evidence>
<keyword evidence="2" id="KW-0723">Serine/threonine-protein kinase</keyword>
<keyword evidence="7 14" id="KW-0418">Kinase</keyword>
<keyword evidence="4" id="KW-0812">Transmembrane</keyword>
<organism evidence="14">
    <name type="scientific">Zea mays</name>
    <name type="common">Maize</name>
    <dbReference type="NCBI Taxonomy" id="4577"/>
    <lineage>
        <taxon>Eukaryota</taxon>
        <taxon>Viridiplantae</taxon>
        <taxon>Streptophyta</taxon>
        <taxon>Embryophyta</taxon>
        <taxon>Tracheophyta</taxon>
        <taxon>Spermatophyta</taxon>
        <taxon>Magnoliopsida</taxon>
        <taxon>Liliopsida</taxon>
        <taxon>Poales</taxon>
        <taxon>Poaceae</taxon>
        <taxon>PACMAD clade</taxon>
        <taxon>Panicoideae</taxon>
        <taxon>Andropogonodae</taxon>
        <taxon>Andropogoneae</taxon>
        <taxon>Tripsacinae</taxon>
        <taxon>Zea</taxon>
    </lineage>
</organism>